<feature type="region of interest" description="Disordered" evidence="1">
    <location>
        <begin position="115"/>
        <end position="155"/>
    </location>
</feature>
<organism evidence="2 3">
    <name type="scientific">Dialister succinatiphilus YIT 11850</name>
    <dbReference type="NCBI Taxonomy" id="742743"/>
    <lineage>
        <taxon>Bacteria</taxon>
        <taxon>Bacillati</taxon>
        <taxon>Bacillota</taxon>
        <taxon>Negativicutes</taxon>
        <taxon>Veillonellales</taxon>
        <taxon>Veillonellaceae</taxon>
        <taxon>Dialister</taxon>
    </lineage>
</organism>
<dbReference type="HOGENOM" id="CLU_1692707_0_0_9"/>
<accession>H1D0Z7</accession>
<evidence type="ECO:0000313" key="2">
    <source>
        <dbReference type="EMBL" id="EHO62693.1"/>
    </source>
</evidence>
<sequence>MISLWGHWVARVQRVQKVLPAFGRRVQRVWWRLAPQILKKGARLCRGLCRRVASLRSGGDSACGAEGGGLPLCGNAYKVSVTGFTFSVIWHSKHYGNQPPPVSFPPFGALRHHLPPAERWDNKDPHGISNSPLNQPGRRSRSQAEPIGQCAAHDR</sequence>
<feature type="compositionally biased region" description="Basic and acidic residues" evidence="1">
    <location>
        <begin position="115"/>
        <end position="126"/>
    </location>
</feature>
<comment type="caution">
    <text evidence="2">The sequence shown here is derived from an EMBL/GenBank/DDBJ whole genome shotgun (WGS) entry which is preliminary data.</text>
</comment>
<dbReference type="AlphaFoldDB" id="H1D0Z7"/>
<proteinExistence type="predicted"/>
<evidence type="ECO:0000313" key="3">
    <source>
        <dbReference type="Proteomes" id="UP000003277"/>
    </source>
</evidence>
<evidence type="ECO:0000256" key="1">
    <source>
        <dbReference type="SAM" id="MobiDB-lite"/>
    </source>
</evidence>
<keyword evidence="3" id="KW-1185">Reference proteome</keyword>
<name>H1D0Z7_9FIRM</name>
<gene>
    <name evidence="2" type="ORF">HMPREF9453_01285</name>
</gene>
<protein>
    <submittedName>
        <fullName evidence="2">Uncharacterized protein</fullName>
    </submittedName>
</protein>
<dbReference type="Proteomes" id="UP000003277">
    <property type="component" value="Unassembled WGS sequence"/>
</dbReference>
<reference evidence="2 3" key="1">
    <citation type="submission" date="2011-11" db="EMBL/GenBank/DDBJ databases">
        <title>The Genome Sequence of Dialister succinatiphilus YIT 11850.</title>
        <authorList>
            <consortium name="The Broad Institute Genome Sequencing Platform"/>
            <person name="Earl A."/>
            <person name="Ward D."/>
            <person name="Feldgarden M."/>
            <person name="Gevers D."/>
            <person name="Morotomi M."/>
            <person name="Young S.K."/>
            <person name="Zeng Q."/>
            <person name="Gargeya S."/>
            <person name="Fitzgerald M."/>
            <person name="Haas B."/>
            <person name="Abouelleil A."/>
            <person name="Alvarado L."/>
            <person name="Arachchi H.M."/>
            <person name="Berlin A."/>
            <person name="Brown A."/>
            <person name="Chapman S.B."/>
            <person name="Dunbar C."/>
            <person name="Gearin G."/>
            <person name="Goldberg J."/>
            <person name="Griggs A."/>
            <person name="Gujja S."/>
            <person name="Heiman D."/>
            <person name="Howarth C."/>
            <person name="Lui A."/>
            <person name="MacDonald P.J.P."/>
            <person name="Montmayeur A."/>
            <person name="Murphy C."/>
            <person name="Neiman D."/>
            <person name="Pearson M."/>
            <person name="Priest M."/>
            <person name="Roberts A."/>
            <person name="Saif S."/>
            <person name="Shea T."/>
            <person name="Sisk P."/>
            <person name="Stolte C."/>
            <person name="Sykes S."/>
            <person name="Wortman J."/>
            <person name="Nusbaum C."/>
            <person name="Birren B."/>
        </authorList>
    </citation>
    <scope>NUCLEOTIDE SEQUENCE [LARGE SCALE GENOMIC DNA]</scope>
    <source>
        <strain evidence="2 3">YIT 11850</strain>
    </source>
</reference>
<dbReference type="EMBL" id="ADLT01000045">
    <property type="protein sequence ID" value="EHO62693.1"/>
    <property type="molecule type" value="Genomic_DNA"/>
</dbReference>